<gene>
    <name evidence="1" type="ORF">FG385_27260</name>
</gene>
<accession>A0A5C4LTX9</accession>
<proteinExistence type="predicted"/>
<dbReference type="InterPro" id="IPR012349">
    <property type="entry name" value="Split_barrel_FMN-bd"/>
</dbReference>
<comment type="caution">
    <text evidence="1">The sequence shown here is derived from an EMBL/GenBank/DDBJ whole genome shotgun (WGS) entry which is preliminary data.</text>
</comment>
<dbReference type="OrthoDB" id="3627140at2"/>
<dbReference type="RefSeq" id="WP_139099650.1">
    <property type="nucleotide sequence ID" value="NZ_VDFW01000031.1"/>
</dbReference>
<name>A0A5C4LTX9_9PSEU</name>
<evidence type="ECO:0008006" key="3">
    <source>
        <dbReference type="Google" id="ProtNLM"/>
    </source>
</evidence>
<dbReference type="Gene3D" id="2.30.110.10">
    <property type="entry name" value="Electron Transport, Fmn-binding Protein, Chain A"/>
    <property type="match status" value="1"/>
</dbReference>
<dbReference type="AlphaFoldDB" id="A0A5C4LTX9"/>
<evidence type="ECO:0000313" key="2">
    <source>
        <dbReference type="Proteomes" id="UP000305546"/>
    </source>
</evidence>
<reference evidence="1 2" key="1">
    <citation type="submission" date="2019-06" db="EMBL/GenBank/DDBJ databases">
        <title>Amycolatopsis alkalitolerans sp. nov., isolated from Gastrodia elata Blume.</title>
        <authorList>
            <person name="Narsing Rao M.P."/>
            <person name="Li W.J."/>
        </authorList>
    </citation>
    <scope>NUCLEOTIDE SEQUENCE [LARGE SCALE GENOMIC DNA]</scope>
    <source>
        <strain evidence="1 2">SYSUP0005</strain>
    </source>
</reference>
<dbReference type="Proteomes" id="UP000305546">
    <property type="component" value="Unassembled WGS sequence"/>
</dbReference>
<dbReference type="SUPFAM" id="SSF50475">
    <property type="entry name" value="FMN-binding split barrel"/>
    <property type="match status" value="1"/>
</dbReference>
<dbReference type="EMBL" id="VDFW01000031">
    <property type="protein sequence ID" value="TNC21820.1"/>
    <property type="molecule type" value="Genomic_DNA"/>
</dbReference>
<protein>
    <recommendedName>
        <fullName evidence="3">Pyridoxamine 5'-phosphate oxidase family protein</fullName>
    </recommendedName>
</protein>
<keyword evidence="2" id="KW-1185">Reference proteome</keyword>
<sequence>MPTRTLSHGECVRLIRSPQRFRPVLASIDGQDPVSLTCFVRDDGDLLVPAGADRALVRRAAGRTVTITVTQRNLHAPGGWTVTGIGLARPLAAAERPRGISADFGLGLRVEIARLTGAVEEG</sequence>
<evidence type="ECO:0000313" key="1">
    <source>
        <dbReference type="EMBL" id="TNC21820.1"/>
    </source>
</evidence>
<organism evidence="1 2">
    <name type="scientific">Amycolatopsis alkalitolerans</name>
    <dbReference type="NCBI Taxonomy" id="2547244"/>
    <lineage>
        <taxon>Bacteria</taxon>
        <taxon>Bacillati</taxon>
        <taxon>Actinomycetota</taxon>
        <taxon>Actinomycetes</taxon>
        <taxon>Pseudonocardiales</taxon>
        <taxon>Pseudonocardiaceae</taxon>
        <taxon>Amycolatopsis</taxon>
    </lineage>
</organism>